<proteinExistence type="predicted"/>
<dbReference type="Gene3D" id="2.60.120.260">
    <property type="entry name" value="Galactose-binding domain-like"/>
    <property type="match status" value="2"/>
</dbReference>
<dbReference type="Gene3D" id="3.40.50.300">
    <property type="entry name" value="P-loop containing nucleotide triphosphate hydrolases"/>
    <property type="match status" value="1"/>
</dbReference>
<dbReference type="GO" id="GO:0005524">
    <property type="term" value="F:ATP binding"/>
    <property type="evidence" value="ECO:0007669"/>
    <property type="project" value="InterPro"/>
</dbReference>
<organism evidence="2 3">
    <name type="scientific">Magallana gigas</name>
    <name type="common">Pacific oyster</name>
    <name type="synonym">Crassostrea gigas</name>
    <dbReference type="NCBI Taxonomy" id="29159"/>
    <lineage>
        <taxon>Eukaryota</taxon>
        <taxon>Metazoa</taxon>
        <taxon>Spiralia</taxon>
        <taxon>Lophotrochozoa</taxon>
        <taxon>Mollusca</taxon>
        <taxon>Bivalvia</taxon>
        <taxon>Autobranchia</taxon>
        <taxon>Pteriomorphia</taxon>
        <taxon>Ostreida</taxon>
        <taxon>Ostreoidea</taxon>
        <taxon>Ostreidae</taxon>
        <taxon>Magallana</taxon>
    </lineage>
</organism>
<evidence type="ECO:0000313" key="2">
    <source>
        <dbReference type="EnsemblMetazoa" id="G31102.3:cds"/>
    </source>
</evidence>
<protein>
    <recommendedName>
        <fullName evidence="1">DEAD/DEAH-box helicase domain-containing protein</fullName>
    </recommendedName>
</protein>
<dbReference type="GO" id="GO:0003676">
    <property type="term" value="F:nucleic acid binding"/>
    <property type="evidence" value="ECO:0007669"/>
    <property type="project" value="InterPro"/>
</dbReference>
<dbReference type="PROSITE" id="PS51257">
    <property type="entry name" value="PROKAR_LIPOPROTEIN"/>
    <property type="match status" value="1"/>
</dbReference>
<dbReference type="InterPro" id="IPR027417">
    <property type="entry name" value="P-loop_NTPase"/>
</dbReference>
<sequence>MTAYGIREAYQSSTNGSYVASLGCDGDMDTFSLTNYGNNESWTVLLDKTYKITWIFIRIRAGSYESTLGYDKCSDIKSDITEMSEVIEKIVTCSYSDKSPSKLENKLTVTSMQLAVMQIFEITPLGLFQLDGELVQNVSDFSAYEALDNNMESYYHSESRSNASWFLKLKEVKVIKWILISIRGGYYEIHINVGNTTLSLATRCKAFKLPGIIQQQQTAIECDAALSGDTVIVKKIDDGPLRLFEVYPIICPSNHFGPNCARCRQSCRSCDSITGECTECNGSYYGENCHNSCPRNCLNSTCDQRTGSCNGCVDHYRGKTCKEYIEPNANRKTLHCNHSFVTCEQNIKVCMVCTSSLMLEQCKYSCEEICSGSSCLETKDNKTDRKCVHCQTLLFSIAATTDTYCLNSQVIIELGDWVPEVLQMMQDQVAKLATIKSVSAAYIGSSVESDARILNGEIDIIYASPERVINDAGWREGITKLKVCSIVIDEFHTIATWGEDISGLNKQAFRKCDCRRLNIMRHFLMDSDLKEKDTGVHTCCDICQKGCKCDNCELLLLERLLENEVLTDTDSTCSDNSENTEDCWESTFASELNFNLEI</sequence>
<dbReference type="AlphaFoldDB" id="A0A8W8M182"/>
<dbReference type="Proteomes" id="UP000005408">
    <property type="component" value="Unassembled WGS sequence"/>
</dbReference>
<evidence type="ECO:0000259" key="1">
    <source>
        <dbReference type="Pfam" id="PF00270"/>
    </source>
</evidence>
<dbReference type="InterPro" id="IPR008979">
    <property type="entry name" value="Galactose-bd-like_sf"/>
</dbReference>
<dbReference type="SUPFAM" id="SSF49785">
    <property type="entry name" value="Galactose-binding domain-like"/>
    <property type="match status" value="2"/>
</dbReference>
<name>A0A8W8M182_MAGGI</name>
<feature type="domain" description="DEAD/DEAH-box helicase" evidence="1">
    <location>
        <begin position="426"/>
        <end position="501"/>
    </location>
</feature>
<dbReference type="InterPro" id="IPR011545">
    <property type="entry name" value="DEAD/DEAH_box_helicase_dom"/>
</dbReference>
<reference evidence="2" key="1">
    <citation type="submission" date="2022-08" db="UniProtKB">
        <authorList>
            <consortium name="EnsemblMetazoa"/>
        </authorList>
    </citation>
    <scope>IDENTIFICATION</scope>
    <source>
        <strain evidence="2">05x7-T-G4-1.051#20</strain>
    </source>
</reference>
<evidence type="ECO:0000313" key="3">
    <source>
        <dbReference type="Proteomes" id="UP000005408"/>
    </source>
</evidence>
<dbReference type="Pfam" id="PF00270">
    <property type="entry name" value="DEAD"/>
    <property type="match status" value="1"/>
</dbReference>
<dbReference type="EnsemblMetazoa" id="G31102.3">
    <property type="protein sequence ID" value="G31102.3:cds"/>
    <property type="gene ID" value="G31102"/>
</dbReference>
<accession>A0A8W8M182</accession>
<dbReference type="SUPFAM" id="SSF52540">
    <property type="entry name" value="P-loop containing nucleoside triphosphate hydrolases"/>
    <property type="match status" value="1"/>
</dbReference>
<keyword evidence="3" id="KW-1185">Reference proteome</keyword>